<keyword evidence="3" id="KW-1185">Reference proteome</keyword>
<feature type="domain" description="Immunity protein 35" evidence="1">
    <location>
        <begin position="5"/>
        <end position="82"/>
    </location>
</feature>
<accession>A0ABV2ZV42</accession>
<dbReference type="EMBL" id="JBEZVE010000026">
    <property type="protein sequence ID" value="MEU3786153.1"/>
    <property type="molecule type" value="Genomic_DNA"/>
</dbReference>
<reference evidence="2 3" key="1">
    <citation type="submission" date="2024-06" db="EMBL/GenBank/DDBJ databases">
        <title>The Natural Products Discovery Center: Release of the First 8490 Sequenced Strains for Exploring Actinobacteria Biosynthetic Diversity.</title>
        <authorList>
            <person name="Kalkreuter E."/>
            <person name="Kautsar S.A."/>
            <person name="Yang D."/>
            <person name="Bader C.D."/>
            <person name="Teijaro C.N."/>
            <person name="Fluegel L."/>
            <person name="Davis C.M."/>
            <person name="Simpson J.R."/>
            <person name="Lauterbach L."/>
            <person name="Steele A.D."/>
            <person name="Gui C."/>
            <person name="Meng S."/>
            <person name="Li G."/>
            <person name="Viehrig K."/>
            <person name="Ye F."/>
            <person name="Su P."/>
            <person name="Kiefer A.F."/>
            <person name="Nichols A."/>
            <person name="Cepeda A.J."/>
            <person name="Yan W."/>
            <person name="Fan B."/>
            <person name="Jiang Y."/>
            <person name="Adhikari A."/>
            <person name="Zheng C.-J."/>
            <person name="Schuster L."/>
            <person name="Cowan T.M."/>
            <person name="Smanski M.J."/>
            <person name="Chevrette M.G."/>
            <person name="De Carvalho L.P.S."/>
            <person name="Shen B."/>
        </authorList>
    </citation>
    <scope>NUCLEOTIDE SEQUENCE [LARGE SCALE GENOMIC DNA]</scope>
    <source>
        <strain evidence="2 3">NPDC033843</strain>
    </source>
</reference>
<gene>
    <name evidence="2" type="ORF">AB0E89_37385</name>
</gene>
<dbReference type="RefSeq" id="WP_334577822.1">
    <property type="nucleotide sequence ID" value="NZ_JBEZVE010000026.1"/>
</dbReference>
<protein>
    <submittedName>
        <fullName evidence="2">YrhB domain-containing protein</fullName>
    </submittedName>
</protein>
<proteinExistence type="predicted"/>
<evidence type="ECO:0000259" key="1">
    <source>
        <dbReference type="Pfam" id="PF15567"/>
    </source>
</evidence>
<dbReference type="Pfam" id="PF15567">
    <property type="entry name" value="Imm35"/>
    <property type="match status" value="1"/>
</dbReference>
<sequence length="98" mass="11015">MPSRDEALDSAAALLRKIYPEKTESLVMIPEKSVEYAYGWAIAFDWKEHLETGDWLLSPITSVVIVPHDGGKAHFPPSAFPVDDYMSRRASGNWPPKE</sequence>
<evidence type="ECO:0000313" key="2">
    <source>
        <dbReference type="EMBL" id="MEU3786153.1"/>
    </source>
</evidence>
<name>A0ABV2ZV42_9ACTN</name>
<dbReference type="Proteomes" id="UP001550739">
    <property type="component" value="Unassembled WGS sequence"/>
</dbReference>
<comment type="caution">
    <text evidence="2">The sequence shown here is derived from an EMBL/GenBank/DDBJ whole genome shotgun (WGS) entry which is preliminary data.</text>
</comment>
<evidence type="ECO:0000313" key="3">
    <source>
        <dbReference type="Proteomes" id="UP001550739"/>
    </source>
</evidence>
<dbReference type="InterPro" id="IPR029082">
    <property type="entry name" value="Imm35"/>
</dbReference>
<organism evidence="2 3">
    <name type="scientific">Streptomyces sp. 900129855</name>
    <dbReference type="NCBI Taxonomy" id="3155129"/>
    <lineage>
        <taxon>Bacteria</taxon>
        <taxon>Bacillati</taxon>
        <taxon>Actinomycetota</taxon>
        <taxon>Actinomycetes</taxon>
        <taxon>Kitasatosporales</taxon>
        <taxon>Streptomycetaceae</taxon>
        <taxon>Streptomyces</taxon>
    </lineage>
</organism>